<dbReference type="eggNOG" id="COG0772">
    <property type="taxonomic scope" value="Bacteria"/>
</dbReference>
<sequence length="153" mass="17070">MGLKSTLQRYFKGDPILWGVIAVLAAVSLLAVYSSTGSLAYKYQGGNTYYYMLKHFVFLLVGITVIWAIHQMDYRMFAKYATLALWVSIGLLLITLVTGMSLNQASRWLTVPGIGISFQPSELAKLALIMYIARTLARNQDDKHGAKEAFKPL</sequence>
<feature type="transmembrane region" description="Helical" evidence="16">
    <location>
        <begin position="81"/>
        <end position="102"/>
    </location>
</feature>
<comment type="similarity">
    <text evidence="11">Belongs to the SEDS family. FtsW subfamily.</text>
</comment>
<dbReference type="EMBL" id="BAMD01000011">
    <property type="protein sequence ID" value="GAF02654.1"/>
    <property type="molecule type" value="Genomic_DNA"/>
</dbReference>
<keyword evidence="8 16" id="KW-0472">Membrane</keyword>
<evidence type="ECO:0000256" key="2">
    <source>
        <dbReference type="ARBA" id="ARBA00022676"/>
    </source>
</evidence>
<protein>
    <recommendedName>
        <fullName evidence="12">Probable peptidoglycan glycosyltransferase FtsW</fullName>
        <ecNumber evidence="14">2.4.99.28</ecNumber>
    </recommendedName>
    <alternativeName>
        <fullName evidence="13">Cell division protein FtsW</fullName>
    </alternativeName>
    <alternativeName>
        <fullName evidence="10">Cell wall polymerase</fullName>
    </alternativeName>
    <alternativeName>
        <fullName evidence="9">Peptidoglycan polymerase</fullName>
    </alternativeName>
</protein>
<evidence type="ECO:0000256" key="13">
    <source>
        <dbReference type="ARBA" id="ARBA00041418"/>
    </source>
</evidence>
<keyword evidence="6" id="KW-0573">Peptidoglycan synthesis</keyword>
<evidence type="ECO:0000256" key="16">
    <source>
        <dbReference type="SAM" id="Phobius"/>
    </source>
</evidence>
<comment type="caution">
    <text evidence="17">The sequence shown here is derived from an EMBL/GenBank/DDBJ whole genome shotgun (WGS) entry which is preliminary data.</text>
</comment>
<dbReference type="AlphaFoldDB" id="W7YJY8"/>
<evidence type="ECO:0000256" key="5">
    <source>
        <dbReference type="ARBA" id="ARBA00022960"/>
    </source>
</evidence>
<evidence type="ECO:0000256" key="1">
    <source>
        <dbReference type="ARBA" id="ARBA00004141"/>
    </source>
</evidence>
<evidence type="ECO:0000256" key="3">
    <source>
        <dbReference type="ARBA" id="ARBA00022679"/>
    </source>
</evidence>
<evidence type="ECO:0000256" key="11">
    <source>
        <dbReference type="ARBA" id="ARBA00038053"/>
    </source>
</evidence>
<keyword evidence="5" id="KW-0133">Cell shape</keyword>
<evidence type="ECO:0000256" key="15">
    <source>
        <dbReference type="ARBA" id="ARBA00049902"/>
    </source>
</evidence>
<evidence type="ECO:0000256" key="9">
    <source>
        <dbReference type="ARBA" id="ARBA00032370"/>
    </source>
</evidence>
<dbReference type="GO" id="GO:0015648">
    <property type="term" value="F:lipid-linked peptidoglycan transporter activity"/>
    <property type="evidence" value="ECO:0007669"/>
    <property type="project" value="TreeGrafter"/>
</dbReference>
<dbReference type="Proteomes" id="UP000019402">
    <property type="component" value="Unassembled WGS sequence"/>
</dbReference>
<dbReference type="GO" id="GO:0009252">
    <property type="term" value="P:peptidoglycan biosynthetic process"/>
    <property type="evidence" value="ECO:0007669"/>
    <property type="project" value="UniProtKB-KW"/>
</dbReference>
<dbReference type="GO" id="GO:0008360">
    <property type="term" value="P:regulation of cell shape"/>
    <property type="evidence" value="ECO:0007669"/>
    <property type="project" value="UniProtKB-KW"/>
</dbReference>
<organism evidence="17 18">
    <name type="scientific">Saccharicrinis fermentans DSM 9555 = JCM 21142</name>
    <dbReference type="NCBI Taxonomy" id="869213"/>
    <lineage>
        <taxon>Bacteria</taxon>
        <taxon>Pseudomonadati</taxon>
        <taxon>Bacteroidota</taxon>
        <taxon>Bacteroidia</taxon>
        <taxon>Marinilabiliales</taxon>
        <taxon>Marinilabiliaceae</taxon>
        <taxon>Saccharicrinis</taxon>
    </lineage>
</organism>
<dbReference type="EC" id="2.4.99.28" evidence="14"/>
<keyword evidence="18" id="KW-1185">Reference proteome</keyword>
<accession>W7YJY8</accession>
<evidence type="ECO:0000256" key="14">
    <source>
        <dbReference type="ARBA" id="ARBA00044770"/>
    </source>
</evidence>
<keyword evidence="4 16" id="KW-0812">Transmembrane</keyword>
<evidence type="ECO:0000256" key="7">
    <source>
        <dbReference type="ARBA" id="ARBA00022989"/>
    </source>
</evidence>
<evidence type="ECO:0000313" key="18">
    <source>
        <dbReference type="Proteomes" id="UP000019402"/>
    </source>
</evidence>
<dbReference type="GO" id="GO:0008955">
    <property type="term" value="F:peptidoglycan glycosyltransferase activity"/>
    <property type="evidence" value="ECO:0007669"/>
    <property type="project" value="UniProtKB-EC"/>
</dbReference>
<comment type="subcellular location">
    <subcellularLocation>
        <location evidence="1">Membrane</location>
        <topology evidence="1">Multi-pass membrane protein</topology>
    </subcellularLocation>
</comment>
<dbReference type="Pfam" id="PF01098">
    <property type="entry name" value="FTSW_RODA_SPOVE"/>
    <property type="match status" value="1"/>
</dbReference>
<comment type="catalytic activity">
    <reaction evidence="15">
        <text>[GlcNAc-(1-&gt;4)-Mur2Ac(oyl-L-Ala-gamma-D-Glu-L-Lys-D-Ala-D-Ala)](n)-di-trans,octa-cis-undecaprenyl diphosphate + beta-D-GlcNAc-(1-&gt;4)-Mur2Ac(oyl-L-Ala-gamma-D-Glu-L-Lys-D-Ala-D-Ala)-di-trans,octa-cis-undecaprenyl diphosphate = [GlcNAc-(1-&gt;4)-Mur2Ac(oyl-L-Ala-gamma-D-Glu-L-Lys-D-Ala-D-Ala)](n+1)-di-trans,octa-cis-undecaprenyl diphosphate + di-trans,octa-cis-undecaprenyl diphosphate + H(+)</text>
        <dbReference type="Rhea" id="RHEA:23708"/>
        <dbReference type="Rhea" id="RHEA-COMP:9602"/>
        <dbReference type="Rhea" id="RHEA-COMP:9603"/>
        <dbReference type="ChEBI" id="CHEBI:15378"/>
        <dbReference type="ChEBI" id="CHEBI:58405"/>
        <dbReference type="ChEBI" id="CHEBI:60033"/>
        <dbReference type="ChEBI" id="CHEBI:78435"/>
        <dbReference type="EC" id="2.4.99.28"/>
    </reaction>
</comment>
<evidence type="ECO:0000256" key="8">
    <source>
        <dbReference type="ARBA" id="ARBA00023136"/>
    </source>
</evidence>
<evidence type="ECO:0000256" key="10">
    <source>
        <dbReference type="ARBA" id="ARBA00033270"/>
    </source>
</evidence>
<dbReference type="PANTHER" id="PTHR30474">
    <property type="entry name" value="CELL CYCLE PROTEIN"/>
    <property type="match status" value="1"/>
</dbReference>
<keyword evidence="17" id="KW-0131">Cell cycle</keyword>
<gene>
    <name evidence="17" type="ORF">JCM21142_31293</name>
</gene>
<evidence type="ECO:0000256" key="4">
    <source>
        <dbReference type="ARBA" id="ARBA00022692"/>
    </source>
</evidence>
<keyword evidence="7 16" id="KW-1133">Transmembrane helix</keyword>
<keyword evidence="17" id="KW-0132">Cell division</keyword>
<feature type="transmembrane region" description="Helical" evidence="16">
    <location>
        <begin position="48"/>
        <end position="69"/>
    </location>
</feature>
<evidence type="ECO:0000256" key="6">
    <source>
        <dbReference type="ARBA" id="ARBA00022984"/>
    </source>
</evidence>
<evidence type="ECO:0000313" key="17">
    <source>
        <dbReference type="EMBL" id="GAF02654.1"/>
    </source>
</evidence>
<dbReference type="GO" id="GO:0051301">
    <property type="term" value="P:cell division"/>
    <property type="evidence" value="ECO:0007669"/>
    <property type="project" value="UniProtKB-KW"/>
</dbReference>
<dbReference type="GO" id="GO:0032153">
    <property type="term" value="C:cell division site"/>
    <property type="evidence" value="ECO:0007669"/>
    <property type="project" value="TreeGrafter"/>
</dbReference>
<dbReference type="PANTHER" id="PTHR30474:SF2">
    <property type="entry name" value="PEPTIDOGLYCAN GLYCOSYLTRANSFERASE FTSW-RELATED"/>
    <property type="match status" value="1"/>
</dbReference>
<proteinExistence type="inferred from homology"/>
<dbReference type="GO" id="GO:0005886">
    <property type="term" value="C:plasma membrane"/>
    <property type="evidence" value="ECO:0007669"/>
    <property type="project" value="TreeGrafter"/>
</dbReference>
<keyword evidence="3" id="KW-0808">Transferase</keyword>
<dbReference type="InterPro" id="IPR001182">
    <property type="entry name" value="FtsW/RodA"/>
</dbReference>
<evidence type="ECO:0000256" key="12">
    <source>
        <dbReference type="ARBA" id="ARBA00041185"/>
    </source>
</evidence>
<keyword evidence="2" id="KW-0328">Glycosyltransferase</keyword>
<feature type="transmembrane region" description="Helical" evidence="16">
    <location>
        <begin position="16"/>
        <end position="36"/>
    </location>
</feature>
<name>W7YJY8_9BACT</name>
<reference evidence="17 18" key="1">
    <citation type="journal article" date="2014" name="Genome Announc.">
        <title>Draft Genome Sequence of Cytophaga fermentans JCM 21142T, a Facultative Anaerobe Isolated from Marine Mud.</title>
        <authorList>
            <person name="Starns D."/>
            <person name="Oshima K."/>
            <person name="Suda W."/>
            <person name="Iino T."/>
            <person name="Yuki M."/>
            <person name="Inoue J."/>
            <person name="Kitamura K."/>
            <person name="Iida T."/>
            <person name="Darby A."/>
            <person name="Hattori M."/>
            <person name="Ohkuma M."/>
        </authorList>
    </citation>
    <scope>NUCLEOTIDE SEQUENCE [LARGE SCALE GENOMIC DNA]</scope>
    <source>
        <strain evidence="17 18">JCM 21142</strain>
    </source>
</reference>
<dbReference type="RefSeq" id="WP_262504878.1">
    <property type="nucleotide sequence ID" value="NZ_BAMD01000011.1"/>
</dbReference>